<evidence type="ECO:0000256" key="1">
    <source>
        <dbReference type="ARBA" id="ARBA00004651"/>
    </source>
</evidence>
<dbReference type="EMBL" id="VIVK01000001">
    <property type="protein sequence ID" value="TWD78966.1"/>
    <property type="molecule type" value="Genomic_DNA"/>
</dbReference>
<dbReference type="Proteomes" id="UP000318380">
    <property type="component" value="Unassembled WGS sequence"/>
</dbReference>
<keyword evidence="3 9" id="KW-0808">Transferase</keyword>
<evidence type="ECO:0000256" key="4">
    <source>
        <dbReference type="ARBA" id="ARBA00022692"/>
    </source>
</evidence>
<dbReference type="InterPro" id="IPR018584">
    <property type="entry name" value="GT87"/>
</dbReference>
<feature type="transmembrane region" description="Helical" evidence="8">
    <location>
        <begin position="135"/>
        <end position="153"/>
    </location>
</feature>
<dbReference type="GO" id="GO:0005886">
    <property type="term" value="C:plasma membrane"/>
    <property type="evidence" value="ECO:0007669"/>
    <property type="project" value="UniProtKB-SubCell"/>
</dbReference>
<accession>A0A561BJD1</accession>
<evidence type="ECO:0000313" key="9">
    <source>
        <dbReference type="EMBL" id="TWD78966.1"/>
    </source>
</evidence>
<comment type="similarity">
    <text evidence="7">Belongs to the glycosyltransferase 87 family.</text>
</comment>
<evidence type="ECO:0000256" key="3">
    <source>
        <dbReference type="ARBA" id="ARBA00022679"/>
    </source>
</evidence>
<protein>
    <submittedName>
        <fullName evidence="9">Alpha-1,2-mannosyltransferase</fullName>
    </submittedName>
</protein>
<feature type="transmembrane region" description="Helical" evidence="8">
    <location>
        <begin position="187"/>
        <end position="206"/>
    </location>
</feature>
<sequence>MPGISALPTPARWWVLAAACLLVAALLPFLWWHTGADLKVYRLGGATVLDDPATLYTASPPHMSLPFTYPVFGAVVMIPAAALPWPIAYAVSIAISFGALLLIWRLCLGRIHPSILLTAAVLSLLLDPVRETLSFGQINLVLCALVLFDLLSVDRSRRGILIGIAAGIKLTPVVFFGLLLVTRQWRALATATVSFLGTVAIGFVVAPRTALDYWTRILPDSERIGALAYAGNQSWNGLLTRLTGDPAGGGPFWYGLVGVTIAAGLWATRLLWNQGERLAAVAVCSLIGLLCSPVSWNHHWVWVIPLGVALCRSFAGRARYLVAAAWFVVFALAPIWWPPRRDDRELGWSFLDHLAGDSYLWLAVGAAVTVVVAVRRRETRQLQPSAEAA</sequence>
<feature type="transmembrane region" description="Helical" evidence="8">
    <location>
        <begin position="278"/>
        <end position="297"/>
    </location>
</feature>
<keyword evidence="6 8" id="KW-0472">Membrane</keyword>
<feature type="transmembrane region" description="Helical" evidence="8">
    <location>
        <begin position="12"/>
        <end position="32"/>
    </location>
</feature>
<name>A0A561BJD1_9ACTN</name>
<keyword evidence="9" id="KW-0328">Glycosyltransferase</keyword>
<reference evidence="9 10" key="1">
    <citation type="submission" date="2019-06" db="EMBL/GenBank/DDBJ databases">
        <title>Sequencing the genomes of 1000 actinobacteria strains.</title>
        <authorList>
            <person name="Klenk H.-P."/>
        </authorList>
    </citation>
    <scope>NUCLEOTIDE SEQUENCE [LARGE SCALE GENOMIC DNA]</scope>
    <source>
        <strain evidence="9 10">DSM 24683</strain>
    </source>
</reference>
<comment type="subcellular location">
    <subcellularLocation>
        <location evidence="1">Cell membrane</location>
        <topology evidence="1">Multi-pass membrane protein</topology>
    </subcellularLocation>
</comment>
<dbReference type="Pfam" id="PF09594">
    <property type="entry name" value="GT87"/>
    <property type="match status" value="1"/>
</dbReference>
<evidence type="ECO:0000313" key="10">
    <source>
        <dbReference type="Proteomes" id="UP000318380"/>
    </source>
</evidence>
<keyword evidence="5 8" id="KW-1133">Transmembrane helix</keyword>
<keyword evidence="10" id="KW-1185">Reference proteome</keyword>
<dbReference type="GO" id="GO:0016758">
    <property type="term" value="F:hexosyltransferase activity"/>
    <property type="evidence" value="ECO:0007669"/>
    <property type="project" value="InterPro"/>
</dbReference>
<proteinExistence type="inferred from homology"/>
<evidence type="ECO:0000256" key="7">
    <source>
        <dbReference type="ARBA" id="ARBA00024033"/>
    </source>
</evidence>
<feature type="transmembrane region" description="Helical" evidence="8">
    <location>
        <begin position="251"/>
        <end position="272"/>
    </location>
</feature>
<keyword evidence="4 8" id="KW-0812">Transmembrane</keyword>
<evidence type="ECO:0000256" key="8">
    <source>
        <dbReference type="SAM" id="Phobius"/>
    </source>
</evidence>
<comment type="caution">
    <text evidence="9">The sequence shown here is derived from an EMBL/GenBank/DDBJ whole genome shotgun (WGS) entry which is preliminary data.</text>
</comment>
<feature type="transmembrane region" description="Helical" evidence="8">
    <location>
        <begin position="111"/>
        <end position="129"/>
    </location>
</feature>
<feature type="transmembrane region" description="Helical" evidence="8">
    <location>
        <begin position="358"/>
        <end position="374"/>
    </location>
</feature>
<evidence type="ECO:0000256" key="6">
    <source>
        <dbReference type="ARBA" id="ARBA00023136"/>
    </source>
</evidence>
<keyword evidence="2" id="KW-1003">Cell membrane</keyword>
<feature type="transmembrane region" description="Helical" evidence="8">
    <location>
        <begin position="63"/>
        <end position="81"/>
    </location>
</feature>
<dbReference type="AlphaFoldDB" id="A0A561BJD1"/>
<organism evidence="9 10">
    <name type="scientific">Kribbella amoyensis</name>
    <dbReference type="NCBI Taxonomy" id="996641"/>
    <lineage>
        <taxon>Bacteria</taxon>
        <taxon>Bacillati</taxon>
        <taxon>Actinomycetota</taxon>
        <taxon>Actinomycetes</taxon>
        <taxon>Propionibacteriales</taxon>
        <taxon>Kribbellaceae</taxon>
        <taxon>Kribbella</taxon>
    </lineage>
</organism>
<evidence type="ECO:0000256" key="5">
    <source>
        <dbReference type="ARBA" id="ARBA00022989"/>
    </source>
</evidence>
<evidence type="ECO:0000256" key="2">
    <source>
        <dbReference type="ARBA" id="ARBA00022475"/>
    </source>
</evidence>
<feature type="transmembrane region" description="Helical" evidence="8">
    <location>
        <begin position="160"/>
        <end position="181"/>
    </location>
</feature>
<gene>
    <name evidence="9" type="ORF">FB561_0014</name>
</gene>
<feature type="transmembrane region" description="Helical" evidence="8">
    <location>
        <begin position="318"/>
        <end position="338"/>
    </location>
</feature>